<gene>
    <name evidence="1" type="ORF">LEP1GSC178_2880</name>
</gene>
<dbReference type="EMBL" id="AHOM02000004">
    <property type="protein sequence ID" value="EJZ42616.1"/>
    <property type="molecule type" value="Genomic_DNA"/>
</dbReference>
<protein>
    <submittedName>
        <fullName evidence="1">Uncharacterized protein</fullName>
    </submittedName>
</protein>
<accession>A0ABP2RDQ0</accession>
<proteinExistence type="predicted"/>
<organism evidence="1 2">
    <name type="scientific">Leptospira licerasiae str. MMD4847</name>
    <dbReference type="NCBI Taxonomy" id="1049971"/>
    <lineage>
        <taxon>Bacteria</taxon>
        <taxon>Pseudomonadati</taxon>
        <taxon>Spirochaetota</taxon>
        <taxon>Spirochaetia</taxon>
        <taxon>Leptospirales</taxon>
        <taxon>Leptospiraceae</taxon>
        <taxon>Leptospira</taxon>
    </lineage>
</organism>
<comment type="caution">
    <text evidence="1">The sequence shown here is derived from an EMBL/GenBank/DDBJ whole genome shotgun (WGS) entry which is preliminary data.</text>
</comment>
<name>A0ABP2RDQ0_9LEPT</name>
<evidence type="ECO:0000313" key="2">
    <source>
        <dbReference type="Proteomes" id="UP000018720"/>
    </source>
</evidence>
<dbReference type="Proteomes" id="UP000018720">
    <property type="component" value="Unassembled WGS sequence"/>
</dbReference>
<sequence length="39" mass="4800">MERRRISCFKLERTFSGIYSTLKNLFSKPRFRSEKQTEK</sequence>
<evidence type="ECO:0000313" key="1">
    <source>
        <dbReference type="EMBL" id="EJZ42616.1"/>
    </source>
</evidence>
<keyword evidence="2" id="KW-1185">Reference proteome</keyword>
<reference evidence="1 2" key="1">
    <citation type="submission" date="2012-08" db="EMBL/GenBank/DDBJ databases">
        <authorList>
            <person name="Harkins D.M."/>
            <person name="Durkin A.S."/>
            <person name="Selengut J.D."/>
            <person name="Sanka R."/>
            <person name="DePew J."/>
            <person name="Purushe J."/>
            <person name="Matthias M.A."/>
            <person name="Vinetz J.M."/>
            <person name="Sutton G.G."/>
            <person name="Nelson W.C."/>
            <person name="Fouts D.E."/>
        </authorList>
    </citation>
    <scope>NUCLEOTIDE SEQUENCE [LARGE SCALE GENOMIC DNA]</scope>
    <source>
        <strain evidence="1 2">MMD4847</strain>
    </source>
</reference>